<keyword evidence="2" id="KW-0285">Flavoprotein</keyword>
<dbReference type="InterPro" id="IPR051209">
    <property type="entry name" value="FAD-bind_Monooxygenase_sf"/>
</dbReference>
<dbReference type="OrthoDB" id="74360at2759"/>
<dbReference type="InterPro" id="IPR020946">
    <property type="entry name" value="Flavin_mOase-like"/>
</dbReference>
<keyword evidence="6" id="KW-1185">Reference proteome</keyword>
<protein>
    <submittedName>
        <fullName evidence="5 7">Monooxygenase</fullName>
    </submittedName>
</protein>
<keyword evidence="5 7" id="KW-0503">Monooxygenase</keyword>
<dbReference type="Proteomes" id="UP000504636">
    <property type="component" value="Unplaced"/>
</dbReference>
<dbReference type="Pfam" id="PF00743">
    <property type="entry name" value="FMO-like"/>
    <property type="match status" value="1"/>
</dbReference>
<evidence type="ECO:0000256" key="4">
    <source>
        <dbReference type="ARBA" id="ARBA00023002"/>
    </source>
</evidence>
<keyword evidence="3" id="KW-0274">FAD</keyword>
<comment type="similarity">
    <text evidence="1">Belongs to the FAD-binding monooxygenase family.</text>
</comment>
<dbReference type="Pfam" id="PF13450">
    <property type="entry name" value="NAD_binding_8"/>
    <property type="match status" value="1"/>
</dbReference>
<keyword evidence="4" id="KW-0560">Oxidoreductase</keyword>
<dbReference type="GO" id="GO:0004499">
    <property type="term" value="F:N,N-dimethylaniline monooxygenase activity"/>
    <property type="evidence" value="ECO:0007669"/>
    <property type="project" value="InterPro"/>
</dbReference>
<dbReference type="GO" id="GO:0050661">
    <property type="term" value="F:NADP binding"/>
    <property type="evidence" value="ECO:0007669"/>
    <property type="project" value="InterPro"/>
</dbReference>
<evidence type="ECO:0000256" key="1">
    <source>
        <dbReference type="ARBA" id="ARBA00010139"/>
    </source>
</evidence>
<reference evidence="7" key="3">
    <citation type="submission" date="2025-04" db="UniProtKB">
        <authorList>
            <consortium name="RefSeq"/>
        </authorList>
    </citation>
    <scope>IDENTIFICATION</scope>
    <source>
        <strain evidence="7">CBS 304.34</strain>
    </source>
</reference>
<dbReference type="RefSeq" id="XP_033575102.1">
    <property type="nucleotide sequence ID" value="XM_033717924.1"/>
</dbReference>
<name>A0A6A6YHT0_9PEZI</name>
<dbReference type="Gene3D" id="3.50.50.60">
    <property type="entry name" value="FAD/NAD(P)-binding domain"/>
    <property type="match status" value="2"/>
</dbReference>
<evidence type="ECO:0000313" key="5">
    <source>
        <dbReference type="EMBL" id="KAF2808138.1"/>
    </source>
</evidence>
<reference evidence="5 7" key="1">
    <citation type="journal article" date="2020" name="Stud. Mycol.">
        <title>101 Dothideomycetes genomes: a test case for predicting lifestyles and emergence of pathogens.</title>
        <authorList>
            <person name="Haridas S."/>
            <person name="Albert R."/>
            <person name="Binder M."/>
            <person name="Bloem J."/>
            <person name="Labutti K."/>
            <person name="Salamov A."/>
            <person name="Andreopoulos B."/>
            <person name="Baker S."/>
            <person name="Barry K."/>
            <person name="Bills G."/>
            <person name="Bluhm B."/>
            <person name="Cannon C."/>
            <person name="Castanera R."/>
            <person name="Culley D."/>
            <person name="Daum C."/>
            <person name="Ezra D."/>
            <person name="Gonzalez J."/>
            <person name="Henrissat B."/>
            <person name="Kuo A."/>
            <person name="Liang C."/>
            <person name="Lipzen A."/>
            <person name="Lutzoni F."/>
            <person name="Magnuson J."/>
            <person name="Mondo S."/>
            <person name="Nolan M."/>
            <person name="Ohm R."/>
            <person name="Pangilinan J."/>
            <person name="Park H.-J."/>
            <person name="Ramirez L."/>
            <person name="Alfaro M."/>
            <person name="Sun H."/>
            <person name="Tritt A."/>
            <person name="Yoshinaga Y."/>
            <person name="Zwiers L.-H."/>
            <person name="Turgeon B."/>
            <person name="Goodwin S."/>
            <person name="Spatafora J."/>
            <person name="Crous P."/>
            <person name="Grigoriev I."/>
        </authorList>
    </citation>
    <scope>NUCLEOTIDE SEQUENCE</scope>
    <source>
        <strain evidence="5 7">CBS 304.34</strain>
    </source>
</reference>
<gene>
    <name evidence="5 7" type="ORF">BDZ99DRAFT_445301</name>
</gene>
<accession>A0A6A6YHT0</accession>
<proteinExistence type="inferred from homology"/>
<organism evidence="5">
    <name type="scientific">Mytilinidion resinicola</name>
    <dbReference type="NCBI Taxonomy" id="574789"/>
    <lineage>
        <taxon>Eukaryota</taxon>
        <taxon>Fungi</taxon>
        <taxon>Dikarya</taxon>
        <taxon>Ascomycota</taxon>
        <taxon>Pezizomycotina</taxon>
        <taxon>Dothideomycetes</taxon>
        <taxon>Pleosporomycetidae</taxon>
        <taxon>Mytilinidiales</taxon>
        <taxon>Mytilinidiaceae</taxon>
        <taxon>Mytilinidion</taxon>
    </lineage>
</organism>
<reference evidence="7" key="2">
    <citation type="submission" date="2020-04" db="EMBL/GenBank/DDBJ databases">
        <authorList>
            <consortium name="NCBI Genome Project"/>
        </authorList>
    </citation>
    <scope>NUCLEOTIDE SEQUENCE</scope>
    <source>
        <strain evidence="7">CBS 304.34</strain>
    </source>
</reference>
<dbReference type="PANTHER" id="PTHR42877:SF7">
    <property type="entry name" value="FLAVIN-BINDING MONOOXYGENASE-RELATED"/>
    <property type="match status" value="1"/>
</dbReference>
<sequence length="524" mass="59720">MVVALTQPDEHRFAIIVGAGIAGIVQACEFVRKKIIPLEEFAIIDKNDGYGGVWLTNTYPGCACDIPSHVYSISWAMNPDWGRRYAPQSEIQRYYAEIAEKHRLPEVTTFSTKVDSAEWNDGLLLWVLQTTNLKTGEKKTWTCNVLMSPTGQFSVPKKAPIEGLDRFTGEEWHTGLWPKDASIKGKRVGILGTGPSAAQLLPKIYKDCKSLVVYQRSPSFVLPRDDYEVSALQKWIFRYVPLVMRLHKWYVYQMSAFLNRHVFVVGSWFQKKAIQMAWGHLNKQVKNEATREKLRSHDNFGCKRPLLLDDYYPIFNSPHVELVTDPVVALTEHGIVSKSPKSNAKTEKEVDVLIWGTGYRPAEFGIAYPCKGRSGVLLSDKYRPENFSLYGVAVDDFPNFFTYLGPNSLAFEASVIDELEKQSTHNALVAKYVYEKNKGSFRFAVEPREDVVKTWTLSLRDGQAKHPANVPTCQSYYKSLEGNIYFWPFEISKYYKIIANPNLKRDWRLLSTRPGQGVKISDVD</sequence>
<dbReference type="GeneID" id="54458817"/>
<evidence type="ECO:0000313" key="6">
    <source>
        <dbReference type="Proteomes" id="UP000504636"/>
    </source>
</evidence>
<dbReference type="SUPFAM" id="SSF51905">
    <property type="entry name" value="FAD/NAD(P)-binding domain"/>
    <property type="match status" value="2"/>
</dbReference>
<evidence type="ECO:0000256" key="3">
    <source>
        <dbReference type="ARBA" id="ARBA00022827"/>
    </source>
</evidence>
<dbReference type="InterPro" id="IPR036188">
    <property type="entry name" value="FAD/NAD-bd_sf"/>
</dbReference>
<evidence type="ECO:0000313" key="7">
    <source>
        <dbReference type="RefSeq" id="XP_033575102.1"/>
    </source>
</evidence>
<dbReference type="PANTHER" id="PTHR42877">
    <property type="entry name" value="L-ORNITHINE N(5)-MONOOXYGENASE-RELATED"/>
    <property type="match status" value="1"/>
</dbReference>
<dbReference type="AlphaFoldDB" id="A0A6A6YHT0"/>
<dbReference type="EMBL" id="MU003703">
    <property type="protein sequence ID" value="KAF2808138.1"/>
    <property type="molecule type" value="Genomic_DNA"/>
</dbReference>
<dbReference type="GO" id="GO:0050660">
    <property type="term" value="F:flavin adenine dinucleotide binding"/>
    <property type="evidence" value="ECO:0007669"/>
    <property type="project" value="InterPro"/>
</dbReference>
<evidence type="ECO:0000256" key="2">
    <source>
        <dbReference type="ARBA" id="ARBA00022630"/>
    </source>
</evidence>